<proteinExistence type="predicted"/>
<dbReference type="InterPro" id="IPR035328">
    <property type="entry name" value="DUF3048_C"/>
</dbReference>
<evidence type="ECO:0000259" key="3">
    <source>
        <dbReference type="Pfam" id="PF11258"/>
    </source>
</evidence>
<feature type="compositionally biased region" description="Polar residues" evidence="1">
    <location>
        <begin position="12"/>
        <end position="27"/>
    </location>
</feature>
<reference evidence="6" key="1">
    <citation type="submission" date="2017-09" db="EMBL/GenBank/DDBJ databases">
        <title>Depth-based differentiation of microbial function through sediment-hosted aquifers and enrichment of novel symbionts in the deep terrestrial subsurface.</title>
        <authorList>
            <person name="Probst A.J."/>
            <person name="Ladd B."/>
            <person name="Jarett J.K."/>
            <person name="Geller-Mcgrath D.E."/>
            <person name="Sieber C.M.K."/>
            <person name="Emerson J.B."/>
            <person name="Anantharaman K."/>
            <person name="Thomas B.C."/>
            <person name="Malmstrom R."/>
            <person name="Stieglmeier M."/>
            <person name="Klingl A."/>
            <person name="Woyke T."/>
            <person name="Ryan C.M."/>
            <person name="Banfield J.F."/>
        </authorList>
    </citation>
    <scope>NUCLEOTIDE SEQUENCE [LARGE SCALE GENOMIC DNA]</scope>
</reference>
<dbReference type="InterPro" id="IPR023158">
    <property type="entry name" value="YerB-like_sf"/>
</dbReference>
<feature type="compositionally biased region" description="Basic and acidic residues" evidence="1">
    <location>
        <begin position="1"/>
        <end position="11"/>
    </location>
</feature>
<dbReference type="AlphaFoldDB" id="A0A2M7X3Z6"/>
<dbReference type="Proteomes" id="UP000230683">
    <property type="component" value="Unassembled WGS sequence"/>
</dbReference>
<dbReference type="EMBL" id="PFWY01000066">
    <property type="protein sequence ID" value="PJA40867.1"/>
    <property type="molecule type" value="Genomic_DNA"/>
</dbReference>
<evidence type="ECO:0000259" key="4">
    <source>
        <dbReference type="Pfam" id="PF17479"/>
    </source>
</evidence>
<gene>
    <name evidence="5" type="ORF">CO178_01415</name>
</gene>
<keyword evidence="2" id="KW-0472">Membrane</keyword>
<evidence type="ECO:0000256" key="2">
    <source>
        <dbReference type="SAM" id="Phobius"/>
    </source>
</evidence>
<protein>
    <recommendedName>
        <fullName evidence="7">DUF3048 domain-containing protein</fullName>
    </recommendedName>
</protein>
<evidence type="ECO:0000313" key="6">
    <source>
        <dbReference type="Proteomes" id="UP000230683"/>
    </source>
</evidence>
<sequence>MYSMKIKEEKSNPPTLKTASPVTSINGLTENPSAKRDVINLTVDEENQKKKKILIILLSVIAVLSIGALLYGFMRSDGMFESPIPNNSDNGDMNSGITDKSKMYENPINGVYFSQEEALKFKDLKPIAVMVNNYVVARPSAGLSKADIVYEVVAEAGITRLMPVFHSQIPSSVSSVRSARYYFVQLASAYSAHYIHWGAAHVPPCQKASPTSSAYCPPVGGKVETNPEVDAYDWIVKLGVPNLDGGNYSCDSDKCAFGRDPDKVGRIPLEHTAFVRLPLIFDLAKDIRTQESWHKYVPITEWLFKDDAKLADRGDIGLITPITYNYWDTMAGFNVKWVYDKEKNMYARYQGDVKQTDALDGSALMAKVVIVRLTKEEAVGDKKNHLYQGIVGSGNALIFQDGTVIKAKWNRSNPDVRDIYADMTGKQLELNRGQIWVQLVPIGNAVMYEKAIESVNSVSTN</sequence>
<feature type="region of interest" description="Disordered" evidence="1">
    <location>
        <begin position="1"/>
        <end position="27"/>
    </location>
</feature>
<feature type="domain" description="DUF3048" evidence="4">
    <location>
        <begin position="331"/>
        <end position="437"/>
    </location>
</feature>
<accession>A0A2M7X3Z6</accession>
<feature type="domain" description="DUF3048" evidence="3">
    <location>
        <begin position="123"/>
        <end position="200"/>
    </location>
</feature>
<keyword evidence="2" id="KW-0812">Transmembrane</keyword>
<dbReference type="Pfam" id="PF17479">
    <property type="entry name" value="DUF3048_C"/>
    <property type="match status" value="1"/>
</dbReference>
<evidence type="ECO:0000313" key="5">
    <source>
        <dbReference type="EMBL" id="PJA40867.1"/>
    </source>
</evidence>
<evidence type="ECO:0008006" key="7">
    <source>
        <dbReference type="Google" id="ProtNLM"/>
    </source>
</evidence>
<dbReference type="Gene3D" id="3.50.90.10">
    <property type="entry name" value="YerB-like"/>
    <property type="match status" value="1"/>
</dbReference>
<dbReference type="InterPro" id="IPR021416">
    <property type="entry name" value="DUF3048_N"/>
</dbReference>
<dbReference type="SUPFAM" id="SSF159774">
    <property type="entry name" value="YerB-like"/>
    <property type="match status" value="2"/>
</dbReference>
<keyword evidence="2" id="KW-1133">Transmembrane helix</keyword>
<feature type="transmembrane region" description="Helical" evidence="2">
    <location>
        <begin position="53"/>
        <end position="74"/>
    </location>
</feature>
<evidence type="ECO:0000256" key="1">
    <source>
        <dbReference type="SAM" id="MobiDB-lite"/>
    </source>
</evidence>
<name>A0A2M7X3Z6_UNCKA</name>
<comment type="caution">
    <text evidence="5">The sequence shown here is derived from an EMBL/GenBank/DDBJ whole genome shotgun (WGS) entry which is preliminary data.</text>
</comment>
<organism evidence="5 6">
    <name type="scientific">candidate division WWE3 bacterium CG_4_9_14_3_um_filter_34_6</name>
    <dbReference type="NCBI Taxonomy" id="1975079"/>
    <lineage>
        <taxon>Bacteria</taxon>
        <taxon>Katanobacteria</taxon>
    </lineage>
</organism>
<dbReference type="Pfam" id="PF11258">
    <property type="entry name" value="DUF3048"/>
    <property type="match status" value="1"/>
</dbReference>